<comment type="caution">
    <text evidence="2">The sequence shown here is derived from an EMBL/GenBank/DDBJ whole genome shotgun (WGS) entry which is preliminary data.</text>
</comment>
<feature type="transmembrane region" description="Helical" evidence="1">
    <location>
        <begin position="97"/>
        <end position="121"/>
    </location>
</feature>
<dbReference type="EMBL" id="RJKE01000001">
    <property type="protein sequence ID" value="ROO91250.1"/>
    <property type="molecule type" value="Genomic_DNA"/>
</dbReference>
<feature type="transmembrane region" description="Helical" evidence="1">
    <location>
        <begin position="158"/>
        <end position="180"/>
    </location>
</feature>
<dbReference type="AlphaFoldDB" id="A0A3N1DCK9"/>
<dbReference type="Proteomes" id="UP000272400">
    <property type="component" value="Unassembled WGS sequence"/>
</dbReference>
<evidence type="ECO:0000256" key="1">
    <source>
        <dbReference type="SAM" id="Phobius"/>
    </source>
</evidence>
<keyword evidence="3" id="KW-1185">Reference proteome</keyword>
<feature type="transmembrane region" description="Helical" evidence="1">
    <location>
        <begin position="21"/>
        <end position="40"/>
    </location>
</feature>
<protein>
    <recommendedName>
        <fullName evidence="4">ABC-type transport system involved in multi-copper enzyme maturation permease subunit</fullName>
    </recommendedName>
</protein>
<feature type="transmembrane region" description="Helical" evidence="1">
    <location>
        <begin position="52"/>
        <end position="76"/>
    </location>
</feature>
<proteinExistence type="predicted"/>
<feature type="transmembrane region" description="Helical" evidence="1">
    <location>
        <begin position="127"/>
        <end position="146"/>
    </location>
</feature>
<gene>
    <name evidence="2" type="ORF">EDD29_9003</name>
</gene>
<evidence type="ECO:0008006" key="4">
    <source>
        <dbReference type="Google" id="ProtNLM"/>
    </source>
</evidence>
<keyword evidence="1" id="KW-0472">Membrane</keyword>
<dbReference type="OrthoDB" id="149032at2"/>
<keyword evidence="1" id="KW-1133">Transmembrane helix</keyword>
<dbReference type="RefSeq" id="WP_123670103.1">
    <property type="nucleotide sequence ID" value="NZ_RJKE01000001.1"/>
</dbReference>
<evidence type="ECO:0000313" key="2">
    <source>
        <dbReference type="EMBL" id="ROO91250.1"/>
    </source>
</evidence>
<name>A0A3N1DCK9_9ACTN</name>
<sequence length="319" mass="32937">MRGALLVARQELGASVRKGRWKALLAGWTLVVGLLATVLYRTFGAEVDGADLHAGVCGALVPLVLLLVLCAAPVFATRQVGGGRGSGSLPAPALGGLLTSWGTGLVLLAPTVPFLAVSVLTGAVGPFRALACLVVAGLLVGVVCALGRLCSTAGRRGVAALLSALTVGGLVFGTVLAYFLSFLLQPPAVPDEGEGGPWWLLAANPLIVLADAAPLDSSRIVCARVEPNVEHCEREGGGDLLSQMSFLMRDLRAEDRSYESYGAYVDLDEGRGGPGLNPVWPYGLGIDLALAAGALTLTVRRLRRPVRAPRQNFSGPSGV</sequence>
<evidence type="ECO:0000313" key="3">
    <source>
        <dbReference type="Proteomes" id="UP000272400"/>
    </source>
</evidence>
<keyword evidence="1" id="KW-0812">Transmembrane</keyword>
<organism evidence="2 3">
    <name type="scientific">Actinocorallia herbida</name>
    <dbReference type="NCBI Taxonomy" id="58109"/>
    <lineage>
        <taxon>Bacteria</taxon>
        <taxon>Bacillati</taxon>
        <taxon>Actinomycetota</taxon>
        <taxon>Actinomycetes</taxon>
        <taxon>Streptosporangiales</taxon>
        <taxon>Thermomonosporaceae</taxon>
        <taxon>Actinocorallia</taxon>
    </lineage>
</organism>
<reference evidence="2 3" key="1">
    <citation type="submission" date="2018-11" db="EMBL/GenBank/DDBJ databases">
        <title>Sequencing the genomes of 1000 actinobacteria strains.</title>
        <authorList>
            <person name="Klenk H.-P."/>
        </authorList>
    </citation>
    <scope>NUCLEOTIDE SEQUENCE [LARGE SCALE GENOMIC DNA]</scope>
    <source>
        <strain evidence="2 3">DSM 44254</strain>
    </source>
</reference>
<accession>A0A3N1DCK9</accession>